<dbReference type="PATRIC" id="fig|1158601.3.peg.280"/>
<name>R2PEM9_9ENTE</name>
<dbReference type="OrthoDB" id="2194814at2"/>
<evidence type="ECO:0000313" key="3">
    <source>
        <dbReference type="Proteomes" id="UP000013783"/>
    </source>
</evidence>
<proteinExistence type="predicted"/>
<sequence length="128" mass="15618">MKQEILLNRRQLFSLTRKTLEKRIRKNYYQTGNEQDTIEFLIALQVREELGEEDFSFVLEDLIRQIFLQSKPTRILRRYYVFFKEYFVQKEWRILSIRLFPIKTFIAEKAKQLYTQFIKTPLKGLVGS</sequence>
<organism evidence="1 3">
    <name type="scientific">Enterococcus malodoratus ATCC 43197</name>
    <dbReference type="NCBI Taxonomy" id="1158601"/>
    <lineage>
        <taxon>Bacteria</taxon>
        <taxon>Bacillati</taxon>
        <taxon>Bacillota</taxon>
        <taxon>Bacilli</taxon>
        <taxon>Lactobacillales</taxon>
        <taxon>Enterococcaceae</taxon>
        <taxon>Enterococcus</taxon>
    </lineage>
</organism>
<comment type="caution">
    <text evidence="1">The sequence shown here is derived from an EMBL/GenBank/DDBJ whole genome shotgun (WGS) entry which is preliminary data.</text>
</comment>
<dbReference type="Proteomes" id="UP000013783">
    <property type="component" value="Unassembled WGS sequence"/>
</dbReference>
<dbReference type="EMBL" id="ASWA01000002">
    <property type="protein sequence ID" value="EOT68770.1"/>
    <property type="molecule type" value="Genomic_DNA"/>
</dbReference>
<evidence type="ECO:0000313" key="4">
    <source>
        <dbReference type="Proteomes" id="UP000014148"/>
    </source>
</evidence>
<keyword evidence="4" id="KW-1185">Reference proteome</keyword>
<accession>R2PEM9</accession>
<protein>
    <submittedName>
        <fullName evidence="1">Uncharacterized protein</fullName>
    </submittedName>
</protein>
<reference evidence="1 3" key="1">
    <citation type="submission" date="2013-02" db="EMBL/GenBank/DDBJ databases">
        <title>The Genome Sequence of Enterococcus malodoratus ATCC_43197.</title>
        <authorList>
            <consortium name="The Broad Institute Genome Sequencing Platform"/>
            <consortium name="The Broad Institute Genome Sequencing Center for Infectious Disease"/>
            <person name="Earl A.M."/>
            <person name="Gilmore M.S."/>
            <person name="Lebreton F."/>
            <person name="Walker B."/>
            <person name="Young S.K."/>
            <person name="Zeng Q."/>
            <person name="Gargeya S."/>
            <person name="Fitzgerald M."/>
            <person name="Haas B."/>
            <person name="Abouelleil A."/>
            <person name="Alvarado L."/>
            <person name="Arachchi H.M."/>
            <person name="Berlin A.M."/>
            <person name="Chapman S.B."/>
            <person name="Dewar J."/>
            <person name="Goldberg J."/>
            <person name="Griggs A."/>
            <person name="Gujja S."/>
            <person name="Hansen M."/>
            <person name="Howarth C."/>
            <person name="Imamovic A."/>
            <person name="Larimer J."/>
            <person name="McCowan C."/>
            <person name="Murphy C."/>
            <person name="Neiman D."/>
            <person name="Pearson M."/>
            <person name="Priest M."/>
            <person name="Roberts A."/>
            <person name="Saif S."/>
            <person name="Shea T."/>
            <person name="Sisk P."/>
            <person name="Sykes S."/>
            <person name="Wortman J."/>
            <person name="Nusbaum C."/>
            <person name="Birren B."/>
        </authorList>
    </citation>
    <scope>NUCLEOTIDE SEQUENCE [LARGE SCALE GENOMIC DNA]</scope>
    <source>
        <strain evidence="1 3">ATCC 43197</strain>
    </source>
</reference>
<evidence type="ECO:0000313" key="2">
    <source>
        <dbReference type="EMBL" id="EOT68770.1"/>
    </source>
</evidence>
<dbReference type="RefSeq" id="WP_010739191.1">
    <property type="nucleotide sequence ID" value="NZ_KB946249.1"/>
</dbReference>
<evidence type="ECO:0000313" key="1">
    <source>
        <dbReference type="EMBL" id="EOH81688.1"/>
    </source>
</evidence>
<dbReference type="EMBL" id="AJAK01000005">
    <property type="protein sequence ID" value="EOH81688.1"/>
    <property type="molecule type" value="Genomic_DNA"/>
</dbReference>
<dbReference type="eggNOG" id="ENOG5032FHX">
    <property type="taxonomic scope" value="Bacteria"/>
</dbReference>
<dbReference type="Proteomes" id="UP000014148">
    <property type="component" value="Unassembled WGS sequence"/>
</dbReference>
<gene>
    <name evidence="2" type="ORF">I585_00228</name>
    <name evidence="1" type="ORF">UAI_00296</name>
</gene>
<dbReference type="AlphaFoldDB" id="R2PEM9"/>
<reference evidence="2 4" key="2">
    <citation type="submission" date="2013-03" db="EMBL/GenBank/DDBJ databases">
        <title>The Genome Sequence of Enterococcus malodoratus ATCC_43197 (PacBio/Illumina hybrid assembly).</title>
        <authorList>
            <consortium name="The Broad Institute Genomics Platform"/>
            <consortium name="The Broad Institute Genome Sequencing Center for Infectious Disease"/>
            <person name="Earl A."/>
            <person name="Russ C."/>
            <person name="Gilmore M."/>
            <person name="Surin D."/>
            <person name="Walker B."/>
            <person name="Young S."/>
            <person name="Zeng Q."/>
            <person name="Gargeya S."/>
            <person name="Fitzgerald M."/>
            <person name="Haas B."/>
            <person name="Abouelleil A."/>
            <person name="Allen A.W."/>
            <person name="Alvarado L."/>
            <person name="Arachchi H.M."/>
            <person name="Berlin A.M."/>
            <person name="Chapman S.B."/>
            <person name="Gainer-Dewar J."/>
            <person name="Goldberg J."/>
            <person name="Griggs A."/>
            <person name="Gujja S."/>
            <person name="Hansen M."/>
            <person name="Howarth C."/>
            <person name="Imamovic A."/>
            <person name="Ireland A."/>
            <person name="Larimer J."/>
            <person name="McCowan C."/>
            <person name="Murphy C."/>
            <person name="Pearson M."/>
            <person name="Poon T.W."/>
            <person name="Priest M."/>
            <person name="Roberts A."/>
            <person name="Saif S."/>
            <person name="Shea T."/>
            <person name="Sisk P."/>
            <person name="Sykes S."/>
            <person name="Wortman J."/>
            <person name="Nusbaum C."/>
            <person name="Birren B."/>
        </authorList>
    </citation>
    <scope>NUCLEOTIDE SEQUENCE [LARGE SCALE GENOMIC DNA]</scope>
    <source>
        <strain evidence="2 4">ATCC 43197</strain>
    </source>
</reference>